<evidence type="ECO:0000256" key="5">
    <source>
        <dbReference type="ARBA" id="ARBA00023125"/>
    </source>
</evidence>
<dbReference type="Pfam" id="PF01751">
    <property type="entry name" value="Toprim"/>
    <property type="match status" value="1"/>
</dbReference>
<evidence type="ECO:0000256" key="2">
    <source>
        <dbReference type="ARBA" id="ARBA00009446"/>
    </source>
</evidence>
<feature type="non-terminal residue" evidence="10">
    <location>
        <position position="477"/>
    </location>
</feature>
<evidence type="ECO:0000259" key="9">
    <source>
        <dbReference type="PROSITE" id="PS52039"/>
    </source>
</evidence>
<dbReference type="Pfam" id="PF01131">
    <property type="entry name" value="Topoisom_bac"/>
    <property type="match status" value="1"/>
</dbReference>
<dbReference type="InterPro" id="IPR006171">
    <property type="entry name" value="TOPRIM_dom"/>
</dbReference>
<dbReference type="InterPro" id="IPR034149">
    <property type="entry name" value="TOPRIM_TopoI"/>
</dbReference>
<dbReference type="SMART" id="SM00436">
    <property type="entry name" value="TOP1Bc"/>
    <property type="match status" value="1"/>
</dbReference>
<name>K1RY66_9ZZZZ</name>
<protein>
    <recommendedName>
        <fullName evidence="3">DNA topoisomerase</fullName>
        <ecNumber evidence="3">5.6.2.1</ecNumber>
    </recommendedName>
</protein>
<dbReference type="GO" id="GO:0003677">
    <property type="term" value="F:DNA binding"/>
    <property type="evidence" value="ECO:0007669"/>
    <property type="project" value="UniProtKB-KW"/>
</dbReference>
<dbReference type="InterPro" id="IPR003601">
    <property type="entry name" value="Topo_IA_2"/>
</dbReference>
<dbReference type="SUPFAM" id="SSF56712">
    <property type="entry name" value="Prokaryotic type I DNA topoisomerase"/>
    <property type="match status" value="1"/>
</dbReference>
<evidence type="ECO:0000313" key="10">
    <source>
        <dbReference type="EMBL" id="EKC50268.1"/>
    </source>
</evidence>
<evidence type="ECO:0000256" key="3">
    <source>
        <dbReference type="ARBA" id="ARBA00012891"/>
    </source>
</evidence>
<feature type="domain" description="Toprim" evidence="8">
    <location>
        <begin position="2"/>
        <end position="112"/>
    </location>
</feature>
<dbReference type="GO" id="GO:0003917">
    <property type="term" value="F:DNA topoisomerase type I (single strand cut, ATP-independent) activity"/>
    <property type="evidence" value="ECO:0007669"/>
    <property type="project" value="UniProtKB-EC"/>
</dbReference>
<comment type="catalytic activity">
    <reaction evidence="1">
        <text>ATP-independent breakage of single-stranded DNA, followed by passage and rejoining.</text>
        <dbReference type="EC" id="5.6.2.1"/>
    </reaction>
</comment>
<feature type="region of interest" description="Disordered" evidence="7">
    <location>
        <begin position="240"/>
        <end position="264"/>
    </location>
</feature>
<dbReference type="Gene3D" id="2.70.20.10">
    <property type="entry name" value="Topoisomerase I, domain 3"/>
    <property type="match status" value="1"/>
</dbReference>
<gene>
    <name evidence="10" type="ORF">OBE_14220</name>
</gene>
<evidence type="ECO:0000256" key="6">
    <source>
        <dbReference type="ARBA" id="ARBA00023235"/>
    </source>
</evidence>
<dbReference type="PRINTS" id="PR00417">
    <property type="entry name" value="PRTPISMRASEI"/>
</dbReference>
<dbReference type="Gene3D" id="1.10.460.10">
    <property type="entry name" value="Topoisomerase I, domain 2"/>
    <property type="match status" value="1"/>
</dbReference>
<dbReference type="SMART" id="SM00437">
    <property type="entry name" value="TOP1Ac"/>
    <property type="match status" value="1"/>
</dbReference>
<dbReference type="InterPro" id="IPR013825">
    <property type="entry name" value="Topo_IA_cen_sub2"/>
</dbReference>
<keyword evidence="5" id="KW-0238">DNA-binding</keyword>
<dbReference type="EMBL" id="AJWZ01009800">
    <property type="protein sequence ID" value="EKC50268.1"/>
    <property type="molecule type" value="Genomic_DNA"/>
</dbReference>
<dbReference type="PANTHER" id="PTHR42785:SF1">
    <property type="entry name" value="DNA TOPOISOMERASE"/>
    <property type="match status" value="1"/>
</dbReference>
<evidence type="ECO:0000259" key="8">
    <source>
        <dbReference type="PROSITE" id="PS50880"/>
    </source>
</evidence>
<evidence type="ECO:0000256" key="4">
    <source>
        <dbReference type="ARBA" id="ARBA00023029"/>
    </source>
</evidence>
<dbReference type="InterPro" id="IPR005733">
    <property type="entry name" value="TopoI_bac-type"/>
</dbReference>
<dbReference type="InterPro" id="IPR000380">
    <property type="entry name" value="Topo_IA"/>
</dbReference>
<dbReference type="InterPro" id="IPR023405">
    <property type="entry name" value="Topo_IA_core_domain"/>
</dbReference>
<dbReference type="InterPro" id="IPR013824">
    <property type="entry name" value="Topo_IA_cen_sub1"/>
</dbReference>
<dbReference type="EC" id="5.6.2.1" evidence="3"/>
<keyword evidence="6 10" id="KW-0413">Isomerase</keyword>
<dbReference type="InterPro" id="IPR023406">
    <property type="entry name" value="Topo_IA_AS"/>
</dbReference>
<dbReference type="PROSITE" id="PS50880">
    <property type="entry name" value="TOPRIM"/>
    <property type="match status" value="1"/>
</dbReference>
<keyword evidence="4" id="KW-0799">Topoisomerase</keyword>
<comment type="similarity">
    <text evidence="2">Belongs to the type IA topoisomerase family.</text>
</comment>
<dbReference type="NCBIfam" id="TIGR01051">
    <property type="entry name" value="topA_bact"/>
    <property type="match status" value="1"/>
</dbReference>
<evidence type="ECO:0000256" key="1">
    <source>
        <dbReference type="ARBA" id="ARBA00000213"/>
    </source>
</evidence>
<evidence type="ECO:0000256" key="7">
    <source>
        <dbReference type="SAM" id="MobiDB-lite"/>
    </source>
</evidence>
<organism evidence="10">
    <name type="scientific">human gut metagenome</name>
    <dbReference type="NCBI Taxonomy" id="408170"/>
    <lineage>
        <taxon>unclassified sequences</taxon>
        <taxon>metagenomes</taxon>
        <taxon>organismal metagenomes</taxon>
    </lineage>
</organism>
<comment type="caution">
    <text evidence="10">The sequence shown here is derived from an EMBL/GenBank/DDBJ whole genome shotgun (WGS) entry which is preliminary data.</text>
</comment>
<sequence>MSKLVIVESPHKATMIKKYLGKSYDVTASVGHIRDLPAAKLSVDIKNDFAPKYAIVKGKEKLVKELKEKAANADEILLATDPDREGEAISWHLATVLGLPLDEKNRVKFNEINENAVKKGIASPEKIDMDLVDAQQARRILDRLVGYKLSPFVSQKIHRGLSAGRVQSVAVRLVVDREEEIRKFVPEEYWSLDAKFTAPSSKKAFKAAFTGDETGKIKLKTKEETDAILARLQDAEYSVSSVKKGTRRRSPAPPFTTSTMQQDASRKLGFQAKRTMKIAQELYEGMEVEGFGATGLITYMRTDSLRISEEARQEGNAFIEENYGKQYLPEKPRYFKTKASAQDGHEAIRPTVPAITPEIAKKSLTPEQFKLYSLIWKRFMASLMSNCIQDTVKIEIKAVGESDKNTDRYCTFNASGYTVRFDGYTRLYEAATDEDEDEGKLPEIKAGDALKLKEMLGNQHFTQPPARYTEGSLIKML</sequence>
<reference evidence="10" key="1">
    <citation type="journal article" date="2013" name="Environ. Microbiol.">
        <title>Microbiota from the distal guts of lean and obese adolescents exhibit partial functional redundancy besides clear differences in community structure.</title>
        <authorList>
            <person name="Ferrer M."/>
            <person name="Ruiz A."/>
            <person name="Lanza F."/>
            <person name="Haange S.B."/>
            <person name="Oberbach A."/>
            <person name="Till H."/>
            <person name="Bargiela R."/>
            <person name="Campoy C."/>
            <person name="Segura M.T."/>
            <person name="Richter M."/>
            <person name="von Bergen M."/>
            <person name="Seifert J."/>
            <person name="Suarez A."/>
        </authorList>
    </citation>
    <scope>NUCLEOTIDE SEQUENCE</scope>
</reference>
<proteinExistence type="inferred from homology"/>
<dbReference type="AlphaFoldDB" id="K1RY66"/>
<dbReference type="InterPro" id="IPR003602">
    <property type="entry name" value="Topo_IA_DNA-bd_dom"/>
</dbReference>
<dbReference type="PANTHER" id="PTHR42785">
    <property type="entry name" value="DNA TOPOISOMERASE, TYPE IA, CORE"/>
    <property type="match status" value="1"/>
</dbReference>
<dbReference type="CDD" id="cd03363">
    <property type="entry name" value="TOPRIM_TopoIA_TopoI"/>
    <property type="match status" value="1"/>
</dbReference>
<dbReference type="Gene3D" id="3.40.50.140">
    <property type="match status" value="1"/>
</dbReference>
<dbReference type="Gene3D" id="1.10.290.10">
    <property type="entry name" value="Topoisomerase I, domain 4"/>
    <property type="match status" value="1"/>
</dbReference>
<feature type="domain" description="Topo IA-type catalytic" evidence="9">
    <location>
        <begin position="128"/>
        <end position="477"/>
    </location>
</feature>
<accession>K1RY66</accession>
<dbReference type="InterPro" id="IPR013826">
    <property type="entry name" value="Topo_IA_cen_sub3"/>
</dbReference>
<dbReference type="PROSITE" id="PS00396">
    <property type="entry name" value="TOPO_IA_1"/>
    <property type="match status" value="1"/>
</dbReference>
<dbReference type="InterPro" id="IPR013497">
    <property type="entry name" value="Topo_IA_cen"/>
</dbReference>
<dbReference type="GO" id="GO:0006265">
    <property type="term" value="P:DNA topological change"/>
    <property type="evidence" value="ECO:0007669"/>
    <property type="project" value="InterPro"/>
</dbReference>
<dbReference type="PROSITE" id="PS52039">
    <property type="entry name" value="TOPO_IA_2"/>
    <property type="match status" value="1"/>
</dbReference>
<dbReference type="CDD" id="cd00186">
    <property type="entry name" value="TOP1Ac"/>
    <property type="match status" value="1"/>
</dbReference>
<dbReference type="SMART" id="SM00493">
    <property type="entry name" value="TOPRIM"/>
    <property type="match status" value="1"/>
</dbReference>